<organism evidence="2 3">
    <name type="scientific">Cryptotermes secundus</name>
    <dbReference type="NCBI Taxonomy" id="105785"/>
    <lineage>
        <taxon>Eukaryota</taxon>
        <taxon>Metazoa</taxon>
        <taxon>Ecdysozoa</taxon>
        <taxon>Arthropoda</taxon>
        <taxon>Hexapoda</taxon>
        <taxon>Insecta</taxon>
        <taxon>Pterygota</taxon>
        <taxon>Neoptera</taxon>
        <taxon>Polyneoptera</taxon>
        <taxon>Dictyoptera</taxon>
        <taxon>Blattodea</taxon>
        <taxon>Blattoidea</taxon>
        <taxon>Termitoidae</taxon>
        <taxon>Kalotermitidae</taxon>
        <taxon>Cryptotermitinae</taxon>
        <taxon>Cryptotermes</taxon>
    </lineage>
</organism>
<dbReference type="Proteomes" id="UP000235965">
    <property type="component" value="Unassembled WGS sequence"/>
</dbReference>
<dbReference type="Pfam" id="PF07727">
    <property type="entry name" value="RVT_2"/>
    <property type="match status" value="1"/>
</dbReference>
<proteinExistence type="predicted"/>
<sequence>MSNGESDKWKEAMGKEMSALHENGTWELVNLPKNAKPIQCKWVYRIKENPDGSVDKYKARLVIKGFNQRKGIDYSVTFSPVVKWETIRSVISVAAKEKMYMTQFDVSTAFLYGDLEEIIYMKQPEGFEDGTNRVCKLKKSLYGLKQAPRCWNRRFGKFLSNQGFQASKEDPCLYVKKEKKGKMILVLYVDDGLVTATNEEELKNFLQALRKEFSITVSVAHHYLCLEINIQTSGQVKISQEAYARKLLKC</sequence>
<dbReference type="PANTHER" id="PTHR43383">
    <property type="entry name" value="NODULIN 6"/>
    <property type="match status" value="1"/>
</dbReference>
<protein>
    <recommendedName>
        <fullName evidence="1">Reverse transcriptase Ty1/copia-type domain-containing protein</fullName>
    </recommendedName>
</protein>
<dbReference type="STRING" id="105785.A0A2J7RD18"/>
<dbReference type="InterPro" id="IPR013103">
    <property type="entry name" value="RVT_2"/>
</dbReference>
<reference evidence="2 3" key="1">
    <citation type="submission" date="2017-12" db="EMBL/GenBank/DDBJ databases">
        <title>Hemimetabolous genomes reveal molecular basis of termite eusociality.</title>
        <authorList>
            <person name="Harrison M.C."/>
            <person name="Jongepier E."/>
            <person name="Robertson H.M."/>
            <person name="Arning N."/>
            <person name="Bitard-Feildel T."/>
            <person name="Chao H."/>
            <person name="Childers C.P."/>
            <person name="Dinh H."/>
            <person name="Doddapaneni H."/>
            <person name="Dugan S."/>
            <person name="Gowin J."/>
            <person name="Greiner C."/>
            <person name="Han Y."/>
            <person name="Hu H."/>
            <person name="Hughes D.S.T."/>
            <person name="Huylmans A.-K."/>
            <person name="Kemena C."/>
            <person name="Kremer L.P.M."/>
            <person name="Lee S.L."/>
            <person name="Lopez-Ezquerra A."/>
            <person name="Mallet L."/>
            <person name="Monroy-Kuhn J.M."/>
            <person name="Moser A."/>
            <person name="Murali S.C."/>
            <person name="Muzny D.M."/>
            <person name="Otani S."/>
            <person name="Piulachs M.-D."/>
            <person name="Poelchau M."/>
            <person name="Qu J."/>
            <person name="Schaub F."/>
            <person name="Wada-Katsumata A."/>
            <person name="Worley K.C."/>
            <person name="Xie Q."/>
            <person name="Ylla G."/>
            <person name="Poulsen M."/>
            <person name="Gibbs R.A."/>
            <person name="Schal C."/>
            <person name="Richards S."/>
            <person name="Belles X."/>
            <person name="Korb J."/>
            <person name="Bornberg-Bauer E."/>
        </authorList>
    </citation>
    <scope>NUCLEOTIDE SEQUENCE [LARGE SCALE GENOMIC DNA]</scope>
    <source>
        <tissue evidence="2">Whole body</tissue>
    </source>
</reference>
<dbReference type="GO" id="GO:0071897">
    <property type="term" value="P:DNA biosynthetic process"/>
    <property type="evidence" value="ECO:0007669"/>
    <property type="project" value="UniProtKB-ARBA"/>
</dbReference>
<dbReference type="SUPFAM" id="SSF56672">
    <property type="entry name" value="DNA/RNA polymerases"/>
    <property type="match status" value="1"/>
</dbReference>
<dbReference type="InParanoid" id="A0A2J7RD18"/>
<feature type="domain" description="Reverse transcriptase Ty1/copia-type" evidence="1">
    <location>
        <begin position="23"/>
        <end position="249"/>
    </location>
</feature>
<evidence type="ECO:0000259" key="1">
    <source>
        <dbReference type="Pfam" id="PF07727"/>
    </source>
</evidence>
<dbReference type="OrthoDB" id="413361at2759"/>
<evidence type="ECO:0000313" key="2">
    <source>
        <dbReference type="EMBL" id="PNF38718.1"/>
    </source>
</evidence>
<dbReference type="PANTHER" id="PTHR43383:SF2">
    <property type="entry name" value="AMIDOHYDROLASE 2 FAMILY PROTEIN"/>
    <property type="match status" value="1"/>
</dbReference>
<name>A0A2J7RD18_9NEOP</name>
<dbReference type="AlphaFoldDB" id="A0A2J7RD18"/>
<evidence type="ECO:0000313" key="3">
    <source>
        <dbReference type="Proteomes" id="UP000235965"/>
    </source>
</evidence>
<dbReference type="EMBL" id="NEVH01005306">
    <property type="protein sequence ID" value="PNF38718.1"/>
    <property type="molecule type" value="Genomic_DNA"/>
</dbReference>
<gene>
    <name evidence="2" type="ORF">B7P43_G15614</name>
</gene>
<dbReference type="InterPro" id="IPR043502">
    <property type="entry name" value="DNA/RNA_pol_sf"/>
</dbReference>
<accession>A0A2J7RD18</accession>
<keyword evidence="3" id="KW-1185">Reference proteome</keyword>
<comment type="caution">
    <text evidence="2">The sequence shown here is derived from an EMBL/GenBank/DDBJ whole genome shotgun (WGS) entry which is preliminary data.</text>
</comment>